<dbReference type="OrthoDB" id="3648002at2759"/>
<feature type="compositionally biased region" description="Basic and acidic residues" evidence="2">
    <location>
        <begin position="1"/>
        <end position="31"/>
    </location>
</feature>
<feature type="coiled-coil region" evidence="1">
    <location>
        <begin position="120"/>
        <end position="204"/>
    </location>
</feature>
<protein>
    <submittedName>
        <fullName evidence="3">Uncharacterized protein</fullName>
    </submittedName>
</protein>
<dbReference type="AlphaFoldDB" id="A0A139H7D8"/>
<dbReference type="EMBL" id="LFZN01000115">
    <property type="protein sequence ID" value="KXS98376.1"/>
    <property type="molecule type" value="Genomic_DNA"/>
</dbReference>
<sequence>MFTTKKGSENWEWGSKEEHDANIMKEREPKLNKRRSLYRLDSDIQPFKSEQQKTATNDEATETRQKIISRRRTRKLQKTSATENQRQVARDTIVDHVQDEPDSDVQMAGNDSRQGQDQDIQALLHELTTRNQQVEQLQHENEQQKQTIQELTTANLQSSMNASTELQNRNQNLEADKVHLQKTLQASEDRNAELKEENLGLRAAYNAIPNTVRGRGSVPNHEAIIEAANPIHAAQDVDNAQPLKCQGFQHILEHTKTYICEDPEHPSGRNSVSCSACTTIAISIADAKGQEVAQKGGIVATICQRCYWGNGEHLAEECKCLTANRCVLCVTDLLDKMAENAQAMEDMDLEKCSHCGKQNIAEEEKVRVCVTCQGRREQ</sequence>
<evidence type="ECO:0000313" key="3">
    <source>
        <dbReference type="EMBL" id="KXS98376.1"/>
    </source>
</evidence>
<reference evidence="3 4" key="1">
    <citation type="submission" date="2015-07" db="EMBL/GenBank/DDBJ databases">
        <title>Comparative genomics of the Sigatoka disease complex on banana suggests a link between parallel evolutionary changes in Pseudocercospora fijiensis and Pseudocercospora eumusae and increased virulence on the banana host.</title>
        <authorList>
            <person name="Chang T.-C."/>
            <person name="Salvucci A."/>
            <person name="Crous P.W."/>
            <person name="Stergiopoulos I."/>
        </authorList>
    </citation>
    <scope>NUCLEOTIDE SEQUENCE [LARGE SCALE GENOMIC DNA]</scope>
    <source>
        <strain evidence="3 4">CBS 114824</strain>
    </source>
</reference>
<keyword evidence="1" id="KW-0175">Coiled coil</keyword>
<gene>
    <name evidence="3" type="ORF">AC578_4662</name>
</gene>
<accession>A0A139H7D8</accession>
<keyword evidence="4" id="KW-1185">Reference proteome</keyword>
<feature type="compositionally biased region" description="Polar residues" evidence="2">
    <location>
        <begin position="78"/>
        <end position="87"/>
    </location>
</feature>
<feature type="compositionally biased region" description="Polar residues" evidence="2">
    <location>
        <begin position="48"/>
        <end position="58"/>
    </location>
</feature>
<dbReference type="Proteomes" id="UP000070133">
    <property type="component" value="Unassembled WGS sequence"/>
</dbReference>
<organism evidence="3 4">
    <name type="scientific">Pseudocercospora eumusae</name>
    <dbReference type="NCBI Taxonomy" id="321146"/>
    <lineage>
        <taxon>Eukaryota</taxon>
        <taxon>Fungi</taxon>
        <taxon>Dikarya</taxon>
        <taxon>Ascomycota</taxon>
        <taxon>Pezizomycotina</taxon>
        <taxon>Dothideomycetes</taxon>
        <taxon>Dothideomycetidae</taxon>
        <taxon>Mycosphaerellales</taxon>
        <taxon>Mycosphaerellaceae</taxon>
        <taxon>Pseudocercospora</taxon>
    </lineage>
</organism>
<feature type="compositionally biased region" description="Basic residues" evidence="2">
    <location>
        <begin position="67"/>
        <end position="77"/>
    </location>
</feature>
<proteinExistence type="predicted"/>
<evidence type="ECO:0000313" key="4">
    <source>
        <dbReference type="Proteomes" id="UP000070133"/>
    </source>
</evidence>
<comment type="caution">
    <text evidence="3">The sequence shown here is derived from an EMBL/GenBank/DDBJ whole genome shotgun (WGS) entry which is preliminary data.</text>
</comment>
<evidence type="ECO:0000256" key="1">
    <source>
        <dbReference type="SAM" id="Coils"/>
    </source>
</evidence>
<name>A0A139H7D8_9PEZI</name>
<evidence type="ECO:0000256" key="2">
    <source>
        <dbReference type="SAM" id="MobiDB-lite"/>
    </source>
</evidence>
<feature type="region of interest" description="Disordered" evidence="2">
    <location>
        <begin position="1"/>
        <end position="91"/>
    </location>
</feature>